<reference evidence="2" key="1">
    <citation type="submission" date="2021-02" db="EMBL/GenBank/DDBJ databases">
        <authorList>
            <person name="Nowell W R."/>
        </authorList>
    </citation>
    <scope>NUCLEOTIDE SEQUENCE</scope>
</reference>
<proteinExistence type="predicted"/>
<gene>
    <name evidence="2" type="ORF">RFH988_LOCUS39224</name>
</gene>
<accession>A0A815U894</accession>
<evidence type="ECO:0000313" key="3">
    <source>
        <dbReference type="Proteomes" id="UP000663882"/>
    </source>
</evidence>
<comment type="caution">
    <text evidence="2">The sequence shown here is derived from an EMBL/GenBank/DDBJ whole genome shotgun (WGS) entry which is preliminary data.</text>
</comment>
<feature type="domain" description="RPGRIP1 C-terminal" evidence="1">
    <location>
        <begin position="2"/>
        <end position="71"/>
    </location>
</feature>
<feature type="non-terminal residue" evidence="2">
    <location>
        <position position="82"/>
    </location>
</feature>
<dbReference type="Pfam" id="PF18111">
    <property type="entry name" value="RPGR1_C"/>
    <property type="match status" value="1"/>
</dbReference>
<organism evidence="2 3">
    <name type="scientific">Rotaria sordida</name>
    <dbReference type="NCBI Taxonomy" id="392033"/>
    <lineage>
        <taxon>Eukaryota</taxon>
        <taxon>Metazoa</taxon>
        <taxon>Spiralia</taxon>
        <taxon>Gnathifera</taxon>
        <taxon>Rotifera</taxon>
        <taxon>Eurotatoria</taxon>
        <taxon>Bdelloidea</taxon>
        <taxon>Philodinida</taxon>
        <taxon>Philodinidae</taxon>
        <taxon>Rotaria</taxon>
    </lineage>
</organism>
<dbReference type="EMBL" id="CAJNOO010015093">
    <property type="protein sequence ID" value="CAF1517290.1"/>
    <property type="molecule type" value="Genomic_DNA"/>
</dbReference>
<evidence type="ECO:0000259" key="1">
    <source>
        <dbReference type="Pfam" id="PF18111"/>
    </source>
</evidence>
<dbReference type="Proteomes" id="UP000663882">
    <property type="component" value="Unassembled WGS sequence"/>
</dbReference>
<name>A0A815U894_9BILA</name>
<feature type="non-terminal residue" evidence="2">
    <location>
        <position position="1"/>
    </location>
</feature>
<dbReference type="InterPro" id="IPR035892">
    <property type="entry name" value="C2_domain_sf"/>
</dbReference>
<evidence type="ECO:0000313" key="2">
    <source>
        <dbReference type="EMBL" id="CAF1517290.1"/>
    </source>
</evidence>
<dbReference type="Gene3D" id="2.60.40.150">
    <property type="entry name" value="C2 domain"/>
    <property type="match status" value="1"/>
</dbReference>
<protein>
    <recommendedName>
        <fullName evidence="1">RPGRIP1 C-terminal domain-containing protein</fullName>
    </recommendedName>
</protein>
<sequence>TIGVHDLVLNDKCSVFDNDNCEKVFVSVEFLDYPQEALETPYALVKGEPNTKYSFNFQTDFSVRDQSKKHQLSELIGTQSSG</sequence>
<dbReference type="InterPro" id="IPR041091">
    <property type="entry name" value="RPGRIP1_C"/>
</dbReference>
<dbReference type="OrthoDB" id="2133912at2759"/>
<dbReference type="AlphaFoldDB" id="A0A815U894"/>